<accession>A0ABQ1G5D8</accession>
<dbReference type="Proteomes" id="UP000617979">
    <property type="component" value="Unassembled WGS sequence"/>
</dbReference>
<gene>
    <name evidence="1" type="primary">yuxK</name>
    <name evidence="1" type="ORF">GCM10007416_07580</name>
</gene>
<evidence type="ECO:0008006" key="3">
    <source>
        <dbReference type="Google" id="ProtNLM"/>
    </source>
</evidence>
<comment type="caution">
    <text evidence="1">The sequence shown here is derived from an EMBL/GenBank/DDBJ whole genome shotgun (WGS) entry which is preliminary data.</text>
</comment>
<dbReference type="InterPro" id="IPR052927">
    <property type="entry name" value="DCC_oxidoreductase"/>
</dbReference>
<dbReference type="InterPro" id="IPR007263">
    <property type="entry name" value="DCC1-like"/>
</dbReference>
<dbReference type="PANTHER" id="PTHR33639:SF2">
    <property type="entry name" value="DUF393 DOMAIN-CONTAINING PROTEIN"/>
    <property type="match status" value="1"/>
</dbReference>
<sequence length="152" mass="17863">MSKPFIPTQKHSIILFDGVCNFCNGWVKFVIRRDRKAQFRFSSYQSEVAKRLFQAHHIDPTGVDSIILMENGHCYTESTAVLHILRKMDGIWPGLYVLIWIPRPLRDGVYRWFAKNRYRFFGKQSACMIPTPEIRERFLDLPGKDEASHETQ</sequence>
<proteinExistence type="predicted"/>
<organism evidence="1 2">
    <name type="scientific">Kroppenstedtia guangzhouensis</name>
    <dbReference type="NCBI Taxonomy" id="1274356"/>
    <lineage>
        <taxon>Bacteria</taxon>
        <taxon>Bacillati</taxon>
        <taxon>Bacillota</taxon>
        <taxon>Bacilli</taxon>
        <taxon>Bacillales</taxon>
        <taxon>Thermoactinomycetaceae</taxon>
        <taxon>Kroppenstedtia</taxon>
    </lineage>
</organism>
<keyword evidence="2" id="KW-1185">Reference proteome</keyword>
<reference evidence="2" key="1">
    <citation type="journal article" date="2019" name="Int. J. Syst. Evol. Microbiol.">
        <title>The Global Catalogue of Microorganisms (GCM) 10K type strain sequencing project: providing services to taxonomists for standard genome sequencing and annotation.</title>
        <authorList>
            <consortium name="The Broad Institute Genomics Platform"/>
            <consortium name="The Broad Institute Genome Sequencing Center for Infectious Disease"/>
            <person name="Wu L."/>
            <person name="Ma J."/>
        </authorList>
    </citation>
    <scope>NUCLEOTIDE SEQUENCE [LARGE SCALE GENOMIC DNA]</scope>
    <source>
        <strain evidence="2">CGMCC 1.12404</strain>
    </source>
</reference>
<dbReference type="RefSeq" id="WP_188430039.1">
    <property type="nucleotide sequence ID" value="NZ_BMEX01000002.1"/>
</dbReference>
<dbReference type="EMBL" id="BMEX01000002">
    <property type="protein sequence ID" value="GGA37161.1"/>
    <property type="molecule type" value="Genomic_DNA"/>
</dbReference>
<dbReference type="PANTHER" id="PTHR33639">
    <property type="entry name" value="THIOL-DISULFIDE OXIDOREDUCTASE DCC"/>
    <property type="match status" value="1"/>
</dbReference>
<evidence type="ECO:0000313" key="2">
    <source>
        <dbReference type="Proteomes" id="UP000617979"/>
    </source>
</evidence>
<name>A0ABQ1G5D8_9BACL</name>
<evidence type="ECO:0000313" key="1">
    <source>
        <dbReference type="EMBL" id="GGA37161.1"/>
    </source>
</evidence>
<dbReference type="Pfam" id="PF04134">
    <property type="entry name" value="DCC1-like"/>
    <property type="match status" value="1"/>
</dbReference>
<protein>
    <recommendedName>
        <fullName evidence="3">DCC family thiol-disulfide oxidoreductase YuxK</fullName>
    </recommendedName>
</protein>